<dbReference type="EMBL" id="PKLF01000001">
    <property type="protein sequence ID" value="MBE8611131.1"/>
    <property type="molecule type" value="Genomic_DNA"/>
</dbReference>
<dbReference type="InterPro" id="IPR053145">
    <property type="entry name" value="AB_hydrolase_Est10"/>
</dbReference>
<evidence type="ECO:0000313" key="3">
    <source>
        <dbReference type="Proteomes" id="UP000650477"/>
    </source>
</evidence>
<dbReference type="PANTHER" id="PTHR43265:SF1">
    <property type="entry name" value="ESTERASE ESTD"/>
    <property type="match status" value="1"/>
</dbReference>
<protein>
    <submittedName>
        <fullName evidence="2">Alpha/beta hydrolase</fullName>
    </submittedName>
</protein>
<dbReference type="SUPFAM" id="SSF53474">
    <property type="entry name" value="alpha/beta-Hydrolases"/>
    <property type="match status" value="1"/>
</dbReference>
<dbReference type="Pfam" id="PF12146">
    <property type="entry name" value="Hydrolase_4"/>
    <property type="match status" value="1"/>
</dbReference>
<dbReference type="InterPro" id="IPR029058">
    <property type="entry name" value="AB_hydrolase_fold"/>
</dbReference>
<feature type="domain" description="Serine aminopeptidase S33" evidence="1">
    <location>
        <begin position="75"/>
        <end position="275"/>
    </location>
</feature>
<dbReference type="GO" id="GO:0052689">
    <property type="term" value="F:carboxylic ester hydrolase activity"/>
    <property type="evidence" value="ECO:0007669"/>
    <property type="project" value="TreeGrafter"/>
</dbReference>
<keyword evidence="2" id="KW-0378">Hydrolase</keyword>
<evidence type="ECO:0000259" key="1">
    <source>
        <dbReference type="Pfam" id="PF12146"/>
    </source>
</evidence>
<comment type="caution">
    <text evidence="2">The sequence shown here is derived from an EMBL/GenBank/DDBJ whole genome shotgun (WGS) entry which is preliminary data.</text>
</comment>
<proteinExistence type="predicted"/>
<dbReference type="PANTHER" id="PTHR43265">
    <property type="entry name" value="ESTERASE ESTD"/>
    <property type="match status" value="1"/>
</dbReference>
<gene>
    <name evidence="2" type="ORF">CYG68_01620</name>
</gene>
<dbReference type="RefSeq" id="WP_036419363.1">
    <property type="nucleotide sequence ID" value="NZ_ABMOGV020000017.1"/>
</dbReference>
<dbReference type="Proteomes" id="UP000650477">
    <property type="component" value="Unassembled WGS sequence"/>
</dbReference>
<sequence length="313" mass="33860">MTAVLRHCFTALLIIFISLQTAAAGKNIPAEINGLNGTLTLPENSTPKGVILFIAGSGPVDRDGNSPGSQTDNLRMLGDALSDAGYITLRTDKAGTGAGAATVNPADITFAGYLRDYQAWFDFLQKRYPDTPVYLLGHSEGALFATLMAQQHKPAGIILVSPAGYTIDIILKKQMSTQPFPPEALAYINDVIDRLKAEKTTENVPPSLNILFAPELQRYFMEWMQYDPAEELAKVSVPGLIIQGGHDCQIPPENGERLIRTAPDNQYAEIATMNHVLKATPADCAAAIASYNNPALPLHQELVPAITRFLSAR</sequence>
<reference evidence="2" key="1">
    <citation type="submission" date="2017-12" db="EMBL/GenBank/DDBJ databases">
        <title>Genome sequencing and analysis.</title>
        <authorList>
            <person name="Huang Y.-T."/>
        </authorList>
    </citation>
    <scope>NUCLEOTIDE SEQUENCE</scope>
    <source>
        <strain evidence="2">VGH116</strain>
    </source>
</reference>
<evidence type="ECO:0000313" key="2">
    <source>
        <dbReference type="EMBL" id="MBE8611131.1"/>
    </source>
</evidence>
<dbReference type="AlphaFoldDB" id="A0A447J7T8"/>
<dbReference type="Gene3D" id="3.40.50.1820">
    <property type="entry name" value="alpha/beta hydrolase"/>
    <property type="match status" value="1"/>
</dbReference>
<organism evidence="2 3">
    <name type="scientific">Morganella morganii</name>
    <name type="common">Proteus morganii</name>
    <dbReference type="NCBI Taxonomy" id="582"/>
    <lineage>
        <taxon>Bacteria</taxon>
        <taxon>Pseudomonadati</taxon>
        <taxon>Pseudomonadota</taxon>
        <taxon>Gammaproteobacteria</taxon>
        <taxon>Enterobacterales</taxon>
        <taxon>Morganellaceae</taxon>
        <taxon>Morganella</taxon>
    </lineage>
</organism>
<accession>A0A447J7T8</accession>
<dbReference type="InterPro" id="IPR022742">
    <property type="entry name" value="Hydrolase_4"/>
</dbReference>
<name>A0A447J7T8_MORMO</name>